<dbReference type="SMART" id="SM00710">
    <property type="entry name" value="PbH1"/>
    <property type="match status" value="15"/>
</dbReference>
<evidence type="ECO:0000256" key="1">
    <source>
        <dbReference type="ARBA" id="ARBA00004196"/>
    </source>
</evidence>
<organism evidence="10 11">
    <name type="scientific">Methanobrevibacter gottschalkii</name>
    <dbReference type="NCBI Taxonomy" id="190974"/>
    <lineage>
        <taxon>Archaea</taxon>
        <taxon>Methanobacteriati</taxon>
        <taxon>Methanobacteriota</taxon>
        <taxon>Methanomada group</taxon>
        <taxon>Methanobacteria</taxon>
        <taxon>Methanobacteriales</taxon>
        <taxon>Methanobacteriaceae</taxon>
        <taxon>Methanobrevibacter</taxon>
    </lineage>
</organism>
<dbReference type="InterPro" id="IPR047589">
    <property type="entry name" value="DUF11_rpt"/>
</dbReference>
<dbReference type="OrthoDB" id="78499at2157"/>
<name>A0A1H7NH69_9EURY</name>
<evidence type="ECO:0000256" key="7">
    <source>
        <dbReference type="ARBA" id="ARBA00023237"/>
    </source>
</evidence>
<dbReference type="NCBIfam" id="TIGR01451">
    <property type="entry name" value="B_ant_repeat"/>
    <property type="match status" value="1"/>
</dbReference>
<evidence type="ECO:0000256" key="5">
    <source>
        <dbReference type="ARBA" id="ARBA00022729"/>
    </source>
</evidence>
<evidence type="ECO:0000259" key="8">
    <source>
        <dbReference type="Pfam" id="PF01345"/>
    </source>
</evidence>
<dbReference type="InterPro" id="IPR003368">
    <property type="entry name" value="POMP_repeat"/>
</dbReference>
<evidence type="ECO:0000256" key="2">
    <source>
        <dbReference type="ARBA" id="ARBA00004442"/>
    </source>
</evidence>
<dbReference type="STRING" id="190974.SAMN05216439_0212"/>
<dbReference type="InterPro" id="IPR001434">
    <property type="entry name" value="OmcB-like_DUF11"/>
</dbReference>
<evidence type="ECO:0000313" key="11">
    <source>
        <dbReference type="Proteomes" id="UP000199506"/>
    </source>
</evidence>
<evidence type="ECO:0000256" key="6">
    <source>
        <dbReference type="ARBA" id="ARBA00023136"/>
    </source>
</evidence>
<comment type="subcellular location">
    <subcellularLocation>
        <location evidence="1">Cell envelope</location>
    </subcellularLocation>
    <subcellularLocation>
        <location evidence="2">Cell outer membrane</location>
    </subcellularLocation>
    <subcellularLocation>
        <location evidence="3">Secreted</location>
    </subcellularLocation>
</comment>
<evidence type="ECO:0000259" key="9">
    <source>
        <dbReference type="Pfam" id="PF13229"/>
    </source>
</evidence>
<dbReference type="InterPro" id="IPR039448">
    <property type="entry name" value="Beta_helix"/>
</dbReference>
<keyword evidence="4" id="KW-0964">Secreted</keyword>
<keyword evidence="7" id="KW-0998">Cell outer membrane</keyword>
<feature type="domain" description="Right handed beta helix" evidence="9">
    <location>
        <begin position="193"/>
        <end position="336"/>
    </location>
</feature>
<evidence type="ECO:0000313" key="10">
    <source>
        <dbReference type="EMBL" id="SEL22882.1"/>
    </source>
</evidence>
<protein>
    <submittedName>
        <fullName evidence="10">Conserved repeat domain-containing protein</fullName>
    </submittedName>
</protein>
<reference evidence="10 11" key="1">
    <citation type="submission" date="2016-10" db="EMBL/GenBank/DDBJ databases">
        <authorList>
            <person name="de Groot N.N."/>
        </authorList>
    </citation>
    <scope>NUCLEOTIDE SEQUENCE [LARGE SCALE GENOMIC DNA]</scope>
    <source>
        <strain evidence="10 11">DSM 11978</strain>
    </source>
</reference>
<feature type="domain" description="DUF11" evidence="8">
    <location>
        <begin position="858"/>
        <end position="969"/>
    </location>
</feature>
<dbReference type="AlphaFoldDB" id="A0A1H7NH69"/>
<sequence>MSKLKKICLITIILIFTLSLLCSVSAVDNEDIDVKSISSENITTSDSDILMVDEYNIDSDAIDGSDVKNNFVNNKDLLRNDNTRDFLGNSYEFSGTTFDELQNRINALNDGDTLYIGNKSLISNWNTWGSPNVININVPNVKIFGGTISNPTAFSTLNGNHAKIFSLNAPGITLSNLILTHAHSEESPEEAIIITAPNCKILNSRINNAMGNNGGGISANSAATGTIIDNCNFTHNNAIWYGKGGAIELDGSNSIISNCNFIENTGANGAVYVSGSNVLIENCTFTNNNFVNGAGIYVDANYCNILNCTFTKNKATNGGAIYVAQSRKNIKIINSTLNDNSASNGGAIFMDWNSDDAIIKNTIFNNNNATSSGGALVTKGPNNLVDNCTFNNNSAFGESHNIDFGGGAIWSTFTLLNVKNSKFNNNSAPYGGALRGAFNLDNVTFINNTATDGNGGGIDLTFNDEIGSINIKINNCTFINNTANGEYDPNQAPGPGGIHNRGQGGGIHVYFSPNTNSHLDMFDNKLYNNQAKRGGGIDLYRVNSAVIENTTINYNNATIGGGIAIVGNDCIVRNTNLSNNTATNYGGAIWIIGNNSLIENTITFNNTAYEGGSTYLMGNYINVKNSTFLNNTAMNITDGTVGYGGGMFIKGIGSNIQGVFYYNKARNGSAIYSNTTNLKIHDSIFDKNQAWSYLLPITVNPHEINHGNYSNVYVRLKGGDNIANAIHNALNINSIVLNNITYLFRGHDGHTEKVSTPASDLNPKYGPIEESGEIYLPYQYDFEDNQIIIINIINNKTGEISISKSLITDCEGFVYLNASNLKVGKYKVIAVHPIDNYYTGITNESYIIVNGSEVNVVDLAVRKAVNVTVVDLGGKVLWTVTVVNNGPGVAEGVYVIDKLPVGLGYVSHNAAVGSYNKDTGRWDIGTLNNGQSVVLTITTTVINVGKITNVAEVNSTSNDTNKSNNKSNNT</sequence>
<dbReference type="Gene3D" id="2.160.20.10">
    <property type="entry name" value="Single-stranded right-handed beta-helix, Pectin lyase-like"/>
    <property type="match status" value="2"/>
</dbReference>
<dbReference type="Pfam" id="PF13229">
    <property type="entry name" value="Beta_helix"/>
    <property type="match status" value="1"/>
</dbReference>
<dbReference type="InterPro" id="IPR011050">
    <property type="entry name" value="Pectin_lyase_fold/virulence"/>
</dbReference>
<evidence type="ECO:0000256" key="3">
    <source>
        <dbReference type="ARBA" id="ARBA00004613"/>
    </source>
</evidence>
<dbReference type="SUPFAM" id="SSF51126">
    <property type="entry name" value="Pectin lyase-like"/>
    <property type="match status" value="3"/>
</dbReference>
<dbReference type="InterPro" id="IPR006626">
    <property type="entry name" value="PbH1"/>
</dbReference>
<dbReference type="PANTHER" id="PTHR11319">
    <property type="entry name" value="G PROTEIN-COUPLED RECEPTOR-RELATED"/>
    <property type="match status" value="1"/>
</dbReference>
<accession>A0A1H7NH69</accession>
<dbReference type="InterPro" id="IPR012334">
    <property type="entry name" value="Pectin_lyas_fold"/>
</dbReference>
<gene>
    <name evidence="10" type="ORF">SAMN05216439_0212</name>
</gene>
<proteinExistence type="predicted"/>
<dbReference type="EMBL" id="FOAK01000012">
    <property type="protein sequence ID" value="SEL22882.1"/>
    <property type="molecule type" value="Genomic_DNA"/>
</dbReference>
<dbReference type="Pfam" id="PF02415">
    <property type="entry name" value="Chlam_PMP"/>
    <property type="match status" value="1"/>
</dbReference>
<dbReference type="RefSeq" id="WP_143753010.1">
    <property type="nucleotide sequence ID" value="NZ_FOAK01000012.1"/>
</dbReference>
<dbReference type="PANTHER" id="PTHR11319:SF35">
    <property type="entry name" value="OUTER MEMBRANE PROTEIN PMPC-RELATED"/>
    <property type="match status" value="1"/>
</dbReference>
<feature type="non-terminal residue" evidence="10">
    <location>
        <position position="970"/>
    </location>
</feature>
<evidence type="ECO:0000256" key="4">
    <source>
        <dbReference type="ARBA" id="ARBA00022525"/>
    </source>
</evidence>
<dbReference type="Proteomes" id="UP000199506">
    <property type="component" value="Unassembled WGS sequence"/>
</dbReference>
<dbReference type="GO" id="GO:0005576">
    <property type="term" value="C:extracellular region"/>
    <property type="evidence" value="ECO:0007669"/>
    <property type="project" value="UniProtKB-SubCell"/>
</dbReference>
<keyword evidence="6" id="KW-0472">Membrane</keyword>
<dbReference type="Pfam" id="PF01345">
    <property type="entry name" value="DUF11"/>
    <property type="match status" value="1"/>
</dbReference>
<keyword evidence="5" id="KW-0732">Signal</keyword>
<dbReference type="NCBIfam" id="TIGR01376">
    <property type="entry name" value="POMP_repeat"/>
    <property type="match status" value="1"/>
</dbReference>
<dbReference type="Gene3D" id="2.60.40.1170">
    <property type="entry name" value="Mu homology domain, subdomain B"/>
    <property type="match status" value="1"/>
</dbReference>